<feature type="region of interest" description="Disordered" evidence="10">
    <location>
        <begin position="124"/>
        <end position="161"/>
    </location>
</feature>
<evidence type="ECO:0000313" key="12">
    <source>
        <dbReference type="EMBL" id="CBN76543.1"/>
    </source>
</evidence>
<feature type="domain" description="RING-type" evidence="11">
    <location>
        <begin position="210"/>
        <end position="374"/>
    </location>
</feature>
<sequence length="374" mass="40082">MSLPSYADWLYLDEDLLDITDEEIEEARDRLSATSKSGTHSNEAVPSPGFGGGVGTGRGDPQVLRAWMQGVYARANEEMIDEMLENFRTNERELIDEILNNYGHLGISPPTGWSHPQMDFDDGSPVTAAEPGTKGAPSSIGSTNGFREGAKPAAPSVRASSFPHLSSGALTSMSTSGAGFGGRHNRGLPRTGSIGSACPAGNFTNMSSAKCVFFSEMCENIVSNPKTGSWCASGHALCAECTTQYVEKTLLPWGIVWWDRIKCVDPECDAHMVGLSVQGCLGSDLRSHIDAAQLEVVPNIGPEARRERERAARTAEDRESAATVATTTKPCPNCGVATEKNGGCKHITCTCSHEYCWDCRMAWKSGHRCACAPP</sequence>
<dbReference type="PROSITE" id="PS51873">
    <property type="entry name" value="TRIAD"/>
    <property type="match status" value="1"/>
</dbReference>
<evidence type="ECO:0000256" key="1">
    <source>
        <dbReference type="ARBA" id="ARBA00001798"/>
    </source>
</evidence>
<dbReference type="InterPro" id="IPR002867">
    <property type="entry name" value="IBR_dom"/>
</dbReference>
<dbReference type="Proteomes" id="UP000002630">
    <property type="component" value="Linkage Group LG01"/>
</dbReference>
<dbReference type="GO" id="GO:0008270">
    <property type="term" value="F:zinc ion binding"/>
    <property type="evidence" value="ECO:0007669"/>
    <property type="project" value="UniProtKB-KW"/>
</dbReference>
<dbReference type="Pfam" id="PF22605">
    <property type="entry name" value="IBR_2"/>
    <property type="match status" value="1"/>
</dbReference>
<keyword evidence="4" id="KW-0808">Transferase</keyword>
<dbReference type="EMBL" id="FN649726">
    <property type="protein sequence ID" value="CBN76543.1"/>
    <property type="molecule type" value="Genomic_DNA"/>
</dbReference>
<dbReference type="eggNOG" id="KOG1815">
    <property type="taxonomic scope" value="Eukaryota"/>
</dbReference>
<dbReference type="EC" id="2.3.2.31" evidence="3"/>
<dbReference type="PANTHER" id="PTHR11685">
    <property type="entry name" value="RBR FAMILY RING FINGER AND IBR DOMAIN-CONTAINING"/>
    <property type="match status" value="1"/>
</dbReference>
<dbReference type="InParanoid" id="D8LB34"/>
<reference evidence="12 13" key="1">
    <citation type="journal article" date="2010" name="Nature">
        <title>The Ectocarpus genome and the independent evolution of multicellularity in brown algae.</title>
        <authorList>
            <person name="Cock J.M."/>
            <person name="Sterck L."/>
            <person name="Rouze P."/>
            <person name="Scornet D."/>
            <person name="Allen A.E."/>
            <person name="Amoutzias G."/>
            <person name="Anthouard V."/>
            <person name="Artiguenave F."/>
            <person name="Aury J.M."/>
            <person name="Badger J.H."/>
            <person name="Beszteri B."/>
            <person name="Billiau K."/>
            <person name="Bonnet E."/>
            <person name="Bothwell J.H."/>
            <person name="Bowler C."/>
            <person name="Boyen C."/>
            <person name="Brownlee C."/>
            <person name="Carrano C.J."/>
            <person name="Charrier B."/>
            <person name="Cho G.Y."/>
            <person name="Coelho S.M."/>
            <person name="Collen J."/>
            <person name="Corre E."/>
            <person name="Da Silva C."/>
            <person name="Delage L."/>
            <person name="Delaroque N."/>
            <person name="Dittami S.M."/>
            <person name="Doulbeau S."/>
            <person name="Elias M."/>
            <person name="Farnham G."/>
            <person name="Gachon C.M."/>
            <person name="Gschloessl B."/>
            <person name="Heesch S."/>
            <person name="Jabbari K."/>
            <person name="Jubin C."/>
            <person name="Kawai H."/>
            <person name="Kimura K."/>
            <person name="Kloareg B."/>
            <person name="Kupper F.C."/>
            <person name="Lang D."/>
            <person name="Le Bail A."/>
            <person name="Leblanc C."/>
            <person name="Lerouge P."/>
            <person name="Lohr M."/>
            <person name="Lopez P.J."/>
            <person name="Martens C."/>
            <person name="Maumus F."/>
            <person name="Michel G."/>
            <person name="Miranda-Saavedra D."/>
            <person name="Morales J."/>
            <person name="Moreau H."/>
            <person name="Motomura T."/>
            <person name="Nagasato C."/>
            <person name="Napoli C.A."/>
            <person name="Nelson D.R."/>
            <person name="Nyvall-Collen P."/>
            <person name="Peters A.F."/>
            <person name="Pommier C."/>
            <person name="Potin P."/>
            <person name="Poulain J."/>
            <person name="Quesneville H."/>
            <person name="Read B."/>
            <person name="Rensing S.A."/>
            <person name="Ritter A."/>
            <person name="Rousvoal S."/>
            <person name="Samanta M."/>
            <person name="Samson G."/>
            <person name="Schroeder D.C."/>
            <person name="Segurens B."/>
            <person name="Strittmatter M."/>
            <person name="Tonon T."/>
            <person name="Tregear J.W."/>
            <person name="Valentin K."/>
            <person name="von Dassow P."/>
            <person name="Yamagishi T."/>
            <person name="Van de Peer Y."/>
            <person name="Wincker P."/>
        </authorList>
    </citation>
    <scope>NUCLEOTIDE SEQUENCE [LARGE SCALE GENOMIC DNA]</scope>
    <source>
        <strain evidence="13">Ec32 / CCAP1310/4</strain>
    </source>
</reference>
<comment type="catalytic activity">
    <reaction evidence="1">
        <text>[E2 ubiquitin-conjugating enzyme]-S-ubiquitinyl-L-cysteine + [acceptor protein]-L-lysine = [E2 ubiquitin-conjugating enzyme]-L-cysteine + [acceptor protein]-N(6)-ubiquitinyl-L-lysine.</text>
        <dbReference type="EC" id="2.3.2.31"/>
    </reaction>
</comment>
<evidence type="ECO:0000256" key="10">
    <source>
        <dbReference type="SAM" id="MobiDB-lite"/>
    </source>
</evidence>
<dbReference type="InterPro" id="IPR031127">
    <property type="entry name" value="E3_UB_ligase_RBR"/>
</dbReference>
<evidence type="ECO:0000259" key="11">
    <source>
        <dbReference type="PROSITE" id="PS51873"/>
    </source>
</evidence>
<dbReference type="GO" id="GO:0061630">
    <property type="term" value="F:ubiquitin protein ligase activity"/>
    <property type="evidence" value="ECO:0007669"/>
    <property type="project" value="UniProtKB-EC"/>
</dbReference>
<evidence type="ECO:0000256" key="4">
    <source>
        <dbReference type="ARBA" id="ARBA00022679"/>
    </source>
</evidence>
<keyword evidence="5" id="KW-0479">Metal-binding</keyword>
<evidence type="ECO:0000256" key="2">
    <source>
        <dbReference type="ARBA" id="ARBA00004906"/>
    </source>
</evidence>
<organism evidence="12 13">
    <name type="scientific">Ectocarpus siliculosus</name>
    <name type="common">Brown alga</name>
    <name type="synonym">Conferva siliculosa</name>
    <dbReference type="NCBI Taxonomy" id="2880"/>
    <lineage>
        <taxon>Eukaryota</taxon>
        <taxon>Sar</taxon>
        <taxon>Stramenopiles</taxon>
        <taxon>Ochrophyta</taxon>
        <taxon>PX clade</taxon>
        <taxon>Phaeophyceae</taxon>
        <taxon>Ectocarpales</taxon>
        <taxon>Ectocarpaceae</taxon>
        <taxon>Ectocarpus</taxon>
    </lineage>
</organism>
<evidence type="ECO:0000256" key="9">
    <source>
        <dbReference type="ARBA" id="ARBA00022833"/>
    </source>
</evidence>
<keyword evidence="13" id="KW-1185">Reference proteome</keyword>
<evidence type="ECO:0000256" key="7">
    <source>
        <dbReference type="ARBA" id="ARBA00022771"/>
    </source>
</evidence>
<keyword evidence="7" id="KW-0863">Zinc-finger</keyword>
<accession>D8LB34</accession>
<dbReference type="EMBL" id="FN647682">
    <property type="protein sequence ID" value="CBN76543.1"/>
    <property type="molecule type" value="Genomic_DNA"/>
</dbReference>
<feature type="compositionally biased region" description="Polar residues" evidence="10">
    <location>
        <begin position="32"/>
        <end position="44"/>
    </location>
</feature>
<keyword evidence="6" id="KW-0677">Repeat</keyword>
<name>D8LB34_ECTSI</name>
<evidence type="ECO:0000313" key="13">
    <source>
        <dbReference type="Proteomes" id="UP000002630"/>
    </source>
</evidence>
<proteinExistence type="predicted"/>
<gene>
    <name evidence="12" type="ORF">Esi_0000_0219</name>
</gene>
<comment type="pathway">
    <text evidence="2">Protein modification; protein ubiquitination.</text>
</comment>
<dbReference type="GO" id="GO:0016567">
    <property type="term" value="P:protein ubiquitination"/>
    <property type="evidence" value="ECO:0007669"/>
    <property type="project" value="InterPro"/>
</dbReference>
<dbReference type="SUPFAM" id="SSF57850">
    <property type="entry name" value="RING/U-box"/>
    <property type="match status" value="1"/>
</dbReference>
<evidence type="ECO:0000256" key="6">
    <source>
        <dbReference type="ARBA" id="ARBA00022737"/>
    </source>
</evidence>
<dbReference type="InterPro" id="IPR054694">
    <property type="entry name" value="Parkin-like_IBR"/>
</dbReference>
<dbReference type="SMART" id="SM00647">
    <property type="entry name" value="IBR"/>
    <property type="match status" value="1"/>
</dbReference>
<dbReference type="OrthoDB" id="1431934at2759"/>
<dbReference type="STRING" id="2880.D8LB34"/>
<evidence type="ECO:0000256" key="3">
    <source>
        <dbReference type="ARBA" id="ARBA00012251"/>
    </source>
</evidence>
<evidence type="ECO:0000256" key="8">
    <source>
        <dbReference type="ARBA" id="ARBA00022786"/>
    </source>
</evidence>
<dbReference type="InterPro" id="IPR044066">
    <property type="entry name" value="TRIAD_supradom"/>
</dbReference>
<feature type="region of interest" description="Disordered" evidence="10">
    <location>
        <begin position="28"/>
        <end position="57"/>
    </location>
</feature>
<evidence type="ECO:0000256" key="5">
    <source>
        <dbReference type="ARBA" id="ARBA00022723"/>
    </source>
</evidence>
<dbReference type="Gene3D" id="1.20.120.1750">
    <property type="match status" value="1"/>
</dbReference>
<keyword evidence="9" id="KW-0862">Zinc</keyword>
<dbReference type="AlphaFoldDB" id="D8LB34"/>
<keyword evidence="8" id="KW-0833">Ubl conjugation pathway</keyword>
<protein>
    <recommendedName>
        <fullName evidence="3">RBR-type E3 ubiquitin transferase</fullName>
        <ecNumber evidence="3">2.3.2.31</ecNumber>
    </recommendedName>
</protein>